<dbReference type="eggNOG" id="KOG1979">
    <property type="taxonomic scope" value="Eukaryota"/>
</dbReference>
<evidence type="ECO:0000313" key="3">
    <source>
        <dbReference type="Proteomes" id="UP000054350"/>
    </source>
</evidence>
<organism evidence="2 3">
    <name type="scientific">Allomyces macrogynus (strain ATCC 38327)</name>
    <name type="common">Allomyces javanicus var. macrogynus</name>
    <dbReference type="NCBI Taxonomy" id="578462"/>
    <lineage>
        <taxon>Eukaryota</taxon>
        <taxon>Fungi</taxon>
        <taxon>Fungi incertae sedis</taxon>
        <taxon>Blastocladiomycota</taxon>
        <taxon>Blastocladiomycetes</taxon>
        <taxon>Blastocladiales</taxon>
        <taxon>Blastocladiaceae</taxon>
        <taxon>Allomyces</taxon>
    </lineage>
</organism>
<dbReference type="VEuPathDB" id="FungiDB:AMAG_07165"/>
<dbReference type="AlphaFoldDB" id="A0A0L0SHC2"/>
<evidence type="ECO:0000259" key="1">
    <source>
        <dbReference type="Pfam" id="PF16413"/>
    </source>
</evidence>
<dbReference type="Pfam" id="PF16413">
    <property type="entry name" value="Mlh1_C"/>
    <property type="match status" value="1"/>
</dbReference>
<gene>
    <name evidence="2" type="ORF">AMAG_07165</name>
</gene>
<dbReference type="STRING" id="578462.A0A0L0SHC2"/>
<accession>A0A0L0SHC2</accession>
<sequence length="125" mass="13759">MALYLVDAHSAAHEWGYQRALEHFAKFLAAQFDASMDAWAAVRAALDMEETGWTEEMPSKDTIAECTPPMSSIPLFLLRLGTEVDWDEEMPCMQGVLAEIGLMYAPVAVDTPNGISSQCYSTCCS</sequence>
<dbReference type="Proteomes" id="UP000054350">
    <property type="component" value="Unassembled WGS sequence"/>
</dbReference>
<dbReference type="InterPro" id="IPR032189">
    <property type="entry name" value="Mlh1_C"/>
</dbReference>
<dbReference type="EMBL" id="GG745339">
    <property type="protein sequence ID" value="KNE61896.1"/>
    <property type="molecule type" value="Genomic_DNA"/>
</dbReference>
<reference evidence="2 3" key="1">
    <citation type="submission" date="2009-11" db="EMBL/GenBank/DDBJ databases">
        <title>Annotation of Allomyces macrogynus ATCC 38327.</title>
        <authorList>
            <consortium name="The Broad Institute Genome Sequencing Platform"/>
            <person name="Russ C."/>
            <person name="Cuomo C."/>
            <person name="Burger G."/>
            <person name="Gray M.W."/>
            <person name="Holland P.W.H."/>
            <person name="King N."/>
            <person name="Lang F.B.F."/>
            <person name="Roger A.J."/>
            <person name="Ruiz-Trillo I."/>
            <person name="Young S.K."/>
            <person name="Zeng Q."/>
            <person name="Gargeya S."/>
            <person name="Fitzgerald M."/>
            <person name="Haas B."/>
            <person name="Abouelleil A."/>
            <person name="Alvarado L."/>
            <person name="Arachchi H.M."/>
            <person name="Berlin A."/>
            <person name="Chapman S.B."/>
            <person name="Gearin G."/>
            <person name="Goldberg J."/>
            <person name="Griggs A."/>
            <person name="Gujja S."/>
            <person name="Hansen M."/>
            <person name="Heiman D."/>
            <person name="Howarth C."/>
            <person name="Larimer J."/>
            <person name="Lui A."/>
            <person name="MacDonald P.J.P."/>
            <person name="McCowen C."/>
            <person name="Montmayeur A."/>
            <person name="Murphy C."/>
            <person name="Neiman D."/>
            <person name="Pearson M."/>
            <person name="Priest M."/>
            <person name="Roberts A."/>
            <person name="Saif S."/>
            <person name="Shea T."/>
            <person name="Sisk P."/>
            <person name="Stolte C."/>
            <person name="Sykes S."/>
            <person name="Wortman J."/>
            <person name="Nusbaum C."/>
            <person name="Birren B."/>
        </authorList>
    </citation>
    <scope>NUCLEOTIDE SEQUENCE [LARGE SCALE GENOMIC DNA]</scope>
    <source>
        <strain evidence="2 3">ATCC 38327</strain>
    </source>
</reference>
<keyword evidence="3" id="KW-1185">Reference proteome</keyword>
<feature type="domain" description="DNA mismatch repair protein Mlh1 C-terminal" evidence="1">
    <location>
        <begin position="65"/>
        <end position="111"/>
    </location>
</feature>
<evidence type="ECO:0000313" key="2">
    <source>
        <dbReference type="EMBL" id="KNE61896.1"/>
    </source>
</evidence>
<reference evidence="3" key="2">
    <citation type="submission" date="2009-11" db="EMBL/GenBank/DDBJ databases">
        <title>The Genome Sequence of Allomyces macrogynus strain ATCC 38327.</title>
        <authorList>
            <consortium name="The Broad Institute Genome Sequencing Platform"/>
            <person name="Russ C."/>
            <person name="Cuomo C."/>
            <person name="Shea T."/>
            <person name="Young S.K."/>
            <person name="Zeng Q."/>
            <person name="Koehrsen M."/>
            <person name="Haas B."/>
            <person name="Borodovsky M."/>
            <person name="Guigo R."/>
            <person name="Alvarado L."/>
            <person name="Berlin A."/>
            <person name="Borenstein D."/>
            <person name="Chen Z."/>
            <person name="Engels R."/>
            <person name="Freedman E."/>
            <person name="Gellesch M."/>
            <person name="Goldberg J."/>
            <person name="Griggs A."/>
            <person name="Gujja S."/>
            <person name="Heiman D."/>
            <person name="Hepburn T."/>
            <person name="Howarth C."/>
            <person name="Jen D."/>
            <person name="Larson L."/>
            <person name="Lewis B."/>
            <person name="Mehta T."/>
            <person name="Park D."/>
            <person name="Pearson M."/>
            <person name="Roberts A."/>
            <person name="Saif S."/>
            <person name="Shenoy N."/>
            <person name="Sisk P."/>
            <person name="Stolte C."/>
            <person name="Sykes S."/>
            <person name="Walk T."/>
            <person name="White J."/>
            <person name="Yandava C."/>
            <person name="Burger G."/>
            <person name="Gray M.W."/>
            <person name="Holland P.W.H."/>
            <person name="King N."/>
            <person name="Lang F.B.F."/>
            <person name="Roger A.J."/>
            <person name="Ruiz-Trillo I."/>
            <person name="Lander E."/>
            <person name="Nusbaum C."/>
        </authorList>
    </citation>
    <scope>NUCLEOTIDE SEQUENCE [LARGE SCALE GENOMIC DNA]</scope>
    <source>
        <strain evidence="3">ATCC 38327</strain>
    </source>
</reference>
<dbReference type="OrthoDB" id="10263226at2759"/>
<protein>
    <recommendedName>
        <fullName evidence="1">DNA mismatch repair protein Mlh1 C-terminal domain-containing protein</fullName>
    </recommendedName>
</protein>
<name>A0A0L0SHC2_ALLM3</name>
<proteinExistence type="predicted"/>